<dbReference type="PANTHER" id="PTHR37162">
    <property type="entry name" value="HAT FAMILY DIMERISATION DOMAINCONTAINING PROTEIN-RELATED"/>
    <property type="match status" value="1"/>
</dbReference>
<dbReference type="PANTHER" id="PTHR37162:SF1">
    <property type="entry name" value="BED-TYPE DOMAIN-CONTAINING PROTEIN"/>
    <property type="match status" value="1"/>
</dbReference>
<evidence type="ECO:0000313" key="2">
    <source>
        <dbReference type="Proteomes" id="UP001152795"/>
    </source>
</evidence>
<dbReference type="AlphaFoldDB" id="A0A6S7KUS0"/>
<sequence>MLLPLNPLSFFLCHKKLPKDLEDLCRDIYAHFHRSSKRQGVYKEFQSFFDVEPHKLLSPAQTRWLSFQACINRILEQYEALKQHFILVVNEDPTHTIERIHKFTLAYLEFLSYQL</sequence>
<accession>A0A6S7KUS0</accession>
<organism evidence="1 2">
    <name type="scientific">Paramuricea clavata</name>
    <name type="common">Red gorgonian</name>
    <name type="synonym">Violescent sea-whip</name>
    <dbReference type="NCBI Taxonomy" id="317549"/>
    <lineage>
        <taxon>Eukaryota</taxon>
        <taxon>Metazoa</taxon>
        <taxon>Cnidaria</taxon>
        <taxon>Anthozoa</taxon>
        <taxon>Octocorallia</taxon>
        <taxon>Malacalcyonacea</taxon>
        <taxon>Plexauridae</taxon>
        <taxon>Paramuricea</taxon>
    </lineage>
</organism>
<dbReference type="OrthoDB" id="6159421at2759"/>
<name>A0A6S7KUS0_PARCT</name>
<comment type="caution">
    <text evidence="1">The sequence shown here is derived from an EMBL/GenBank/DDBJ whole genome shotgun (WGS) entry which is preliminary data.</text>
</comment>
<proteinExistence type="predicted"/>
<reference evidence="1" key="1">
    <citation type="submission" date="2020-04" db="EMBL/GenBank/DDBJ databases">
        <authorList>
            <person name="Alioto T."/>
            <person name="Alioto T."/>
            <person name="Gomez Garrido J."/>
        </authorList>
    </citation>
    <scope>NUCLEOTIDE SEQUENCE</scope>
    <source>
        <strain evidence="1">A484AB</strain>
    </source>
</reference>
<dbReference type="EMBL" id="CACRXK020042553">
    <property type="protein sequence ID" value="CAB4045860.1"/>
    <property type="molecule type" value="Genomic_DNA"/>
</dbReference>
<gene>
    <name evidence="1" type="ORF">PACLA_8A013451</name>
</gene>
<dbReference type="Proteomes" id="UP001152795">
    <property type="component" value="Unassembled WGS sequence"/>
</dbReference>
<keyword evidence="2" id="KW-1185">Reference proteome</keyword>
<evidence type="ECO:0000313" key="1">
    <source>
        <dbReference type="EMBL" id="CAB4045860.1"/>
    </source>
</evidence>
<protein>
    <submittedName>
        <fullName evidence="1">Uncharacterized protein</fullName>
    </submittedName>
</protein>